<dbReference type="EMBL" id="BGZK01000249">
    <property type="protein sequence ID" value="GBP31658.1"/>
    <property type="molecule type" value="Genomic_DNA"/>
</dbReference>
<dbReference type="Proteomes" id="UP000299102">
    <property type="component" value="Unassembled WGS sequence"/>
</dbReference>
<dbReference type="AlphaFoldDB" id="A0A4C1UYW8"/>
<sequence length="159" mass="18080">MDTMNAIWQRFYEACGLICHVDSMFISLFDRAFFHEPYKLYKPVKCYRSRASQLHDNARPKYLLALARRSQRAVISVDSLLVLQCVAVHYLRPRGWILSCLISADQAITHDLDLVPAPVSNSGFAHNSNSSLDMNTGSVFITFTRVKTQAKPIIFIARV</sequence>
<organism evidence="1 2">
    <name type="scientific">Eumeta variegata</name>
    <name type="common">Bagworm moth</name>
    <name type="synonym">Eumeta japonica</name>
    <dbReference type="NCBI Taxonomy" id="151549"/>
    <lineage>
        <taxon>Eukaryota</taxon>
        <taxon>Metazoa</taxon>
        <taxon>Ecdysozoa</taxon>
        <taxon>Arthropoda</taxon>
        <taxon>Hexapoda</taxon>
        <taxon>Insecta</taxon>
        <taxon>Pterygota</taxon>
        <taxon>Neoptera</taxon>
        <taxon>Endopterygota</taxon>
        <taxon>Lepidoptera</taxon>
        <taxon>Glossata</taxon>
        <taxon>Ditrysia</taxon>
        <taxon>Tineoidea</taxon>
        <taxon>Psychidae</taxon>
        <taxon>Oiketicinae</taxon>
        <taxon>Eumeta</taxon>
    </lineage>
</organism>
<evidence type="ECO:0000313" key="2">
    <source>
        <dbReference type="Proteomes" id="UP000299102"/>
    </source>
</evidence>
<keyword evidence="2" id="KW-1185">Reference proteome</keyword>
<reference evidence="1 2" key="1">
    <citation type="journal article" date="2019" name="Commun. Biol.">
        <title>The bagworm genome reveals a unique fibroin gene that provides high tensile strength.</title>
        <authorList>
            <person name="Kono N."/>
            <person name="Nakamura H."/>
            <person name="Ohtoshi R."/>
            <person name="Tomita M."/>
            <person name="Numata K."/>
            <person name="Arakawa K."/>
        </authorList>
    </citation>
    <scope>NUCLEOTIDE SEQUENCE [LARGE SCALE GENOMIC DNA]</scope>
</reference>
<comment type="caution">
    <text evidence="1">The sequence shown here is derived from an EMBL/GenBank/DDBJ whole genome shotgun (WGS) entry which is preliminary data.</text>
</comment>
<accession>A0A4C1UYW8</accession>
<name>A0A4C1UYW8_EUMVA</name>
<proteinExistence type="predicted"/>
<evidence type="ECO:0000313" key="1">
    <source>
        <dbReference type="EMBL" id="GBP31658.1"/>
    </source>
</evidence>
<protein>
    <submittedName>
        <fullName evidence="1">Uncharacterized protein</fullName>
    </submittedName>
</protein>
<gene>
    <name evidence="1" type="ORF">EVAR_84104_1</name>
</gene>